<dbReference type="EMBL" id="QOCW01000005">
    <property type="protein sequence ID" value="RBW70380.1"/>
    <property type="molecule type" value="Genomic_DNA"/>
</dbReference>
<dbReference type="RefSeq" id="WP_113805287.1">
    <property type="nucleotide sequence ID" value="NZ_QOCW01000005.1"/>
</dbReference>
<comment type="caution">
    <text evidence="1">The sequence shown here is derived from an EMBL/GenBank/DDBJ whole genome shotgun (WGS) entry which is preliminary data.</text>
</comment>
<organism evidence="1 2">
    <name type="scientific">Bacillus taeanensis</name>
    <dbReference type="NCBI Taxonomy" id="273032"/>
    <lineage>
        <taxon>Bacteria</taxon>
        <taxon>Bacillati</taxon>
        <taxon>Bacillota</taxon>
        <taxon>Bacilli</taxon>
        <taxon>Bacillales</taxon>
        <taxon>Bacillaceae</taxon>
        <taxon>Bacillus</taxon>
    </lineage>
</organism>
<keyword evidence="2" id="KW-1185">Reference proteome</keyword>
<evidence type="ECO:0000313" key="2">
    <source>
        <dbReference type="Proteomes" id="UP000253314"/>
    </source>
</evidence>
<sequence>MKIYVKNNGVTFVGKSWQIKYMIKHYMKSFDTVAEWIAAENNSHSK</sequence>
<proteinExistence type="predicted"/>
<dbReference type="Proteomes" id="UP000253314">
    <property type="component" value="Unassembled WGS sequence"/>
</dbReference>
<name>A0A366XVG8_9BACI</name>
<protein>
    <submittedName>
        <fullName evidence="1">Z-ring formation inhibitor MciZ</fullName>
    </submittedName>
</protein>
<dbReference type="OrthoDB" id="2990038at2"/>
<reference evidence="1 2" key="1">
    <citation type="submission" date="2018-07" db="EMBL/GenBank/DDBJ databases">
        <title>Lottiidibacillus patelloidae gen. nov., sp. nov., isolated from the intestinal tract of a marine limpet and the reclassification of B. taeanensis BH030017T, B. algicola KMM 3737T and B. hwajinpoensis SW-72T as genus Lottiidibacillus.</title>
        <authorList>
            <person name="Liu R."/>
            <person name="Huang Z."/>
        </authorList>
    </citation>
    <scope>NUCLEOTIDE SEQUENCE [LARGE SCALE GENOMIC DNA]</scope>
    <source>
        <strain evidence="1 2">BH030017</strain>
    </source>
</reference>
<gene>
    <name evidence="1" type="ORF">DS031_07395</name>
</gene>
<evidence type="ECO:0000313" key="1">
    <source>
        <dbReference type="EMBL" id="RBW70380.1"/>
    </source>
</evidence>
<dbReference type="InterPro" id="IPR025177">
    <property type="entry name" value="MciZ"/>
</dbReference>
<dbReference type="AlphaFoldDB" id="A0A366XVG8"/>
<accession>A0A366XVG8</accession>
<dbReference type="Pfam" id="PF13072">
    <property type="entry name" value="MciZ"/>
    <property type="match status" value="1"/>
</dbReference>